<dbReference type="CDD" id="cd18186">
    <property type="entry name" value="BTB_POZ_ZBTB_KLHL-like"/>
    <property type="match status" value="1"/>
</dbReference>
<dbReference type="PANTHER" id="PTHR47843:SF5">
    <property type="entry name" value="BTB_POZ DOMAIN PROTEIN"/>
    <property type="match status" value="1"/>
</dbReference>
<comment type="caution">
    <text evidence="2">The sequence shown here is derived from an EMBL/GenBank/DDBJ whole genome shotgun (WGS) entry which is preliminary data.</text>
</comment>
<dbReference type="SUPFAM" id="SSF54695">
    <property type="entry name" value="POZ domain"/>
    <property type="match status" value="1"/>
</dbReference>
<dbReference type="PROSITE" id="PS50097">
    <property type="entry name" value="BTB"/>
    <property type="match status" value="1"/>
</dbReference>
<dbReference type="EMBL" id="JANPWZ010000291">
    <property type="protein sequence ID" value="KAJ3577901.1"/>
    <property type="molecule type" value="Genomic_DNA"/>
</dbReference>
<dbReference type="Gene3D" id="3.30.710.10">
    <property type="entry name" value="Potassium Channel Kv1.1, Chain A"/>
    <property type="match status" value="1"/>
</dbReference>
<dbReference type="Pfam" id="PF00651">
    <property type="entry name" value="BTB"/>
    <property type="match status" value="1"/>
</dbReference>
<dbReference type="InterPro" id="IPR000210">
    <property type="entry name" value="BTB/POZ_dom"/>
</dbReference>
<dbReference type="PANTHER" id="PTHR47843">
    <property type="entry name" value="BTB DOMAIN-CONTAINING PROTEIN-RELATED"/>
    <property type="match status" value="1"/>
</dbReference>
<dbReference type="AlphaFoldDB" id="A0A9W8TQW3"/>
<keyword evidence="3" id="KW-1185">Reference proteome</keyword>
<name>A0A9W8TQW3_9PEZI</name>
<dbReference type="Proteomes" id="UP001148614">
    <property type="component" value="Unassembled WGS sequence"/>
</dbReference>
<dbReference type="VEuPathDB" id="FungiDB:F4678DRAFT_468463"/>
<accession>A0A9W8TQW3</accession>
<dbReference type="SMART" id="SM00225">
    <property type="entry name" value="BTB"/>
    <property type="match status" value="1"/>
</dbReference>
<evidence type="ECO:0000313" key="3">
    <source>
        <dbReference type="Proteomes" id="UP001148614"/>
    </source>
</evidence>
<sequence>MSAKKPISSSKCYTQNCSPPISYEELGMGDPKRSLVEGIAKLFNDSQYADLKIYIGEHELPAHSVFLATQSPFFQKALSEKFREGKLKEFSFKEGSAHAHWRVFEYMYTGTYAEEPAEALNDQDDDELVKDVRVYVTAEFFMLDNLKQFALRRFESKLEVLWVSELFVDCIREVYTSTTESDQGLRGTVVDIAYAHGAELWDKKAFRDLMYDGGAFAVDLIANYTRSAMKGAFWDSAEV</sequence>
<gene>
    <name evidence="2" type="ORF">NPX13_g2661</name>
</gene>
<evidence type="ECO:0000259" key="1">
    <source>
        <dbReference type="PROSITE" id="PS50097"/>
    </source>
</evidence>
<dbReference type="InterPro" id="IPR011333">
    <property type="entry name" value="SKP1/BTB/POZ_sf"/>
</dbReference>
<feature type="domain" description="BTB" evidence="1">
    <location>
        <begin position="49"/>
        <end position="116"/>
    </location>
</feature>
<evidence type="ECO:0000313" key="2">
    <source>
        <dbReference type="EMBL" id="KAJ3577901.1"/>
    </source>
</evidence>
<organism evidence="2 3">
    <name type="scientific">Xylaria arbuscula</name>
    <dbReference type="NCBI Taxonomy" id="114810"/>
    <lineage>
        <taxon>Eukaryota</taxon>
        <taxon>Fungi</taxon>
        <taxon>Dikarya</taxon>
        <taxon>Ascomycota</taxon>
        <taxon>Pezizomycotina</taxon>
        <taxon>Sordariomycetes</taxon>
        <taxon>Xylariomycetidae</taxon>
        <taxon>Xylariales</taxon>
        <taxon>Xylariaceae</taxon>
        <taxon>Xylaria</taxon>
    </lineage>
</organism>
<proteinExistence type="predicted"/>
<reference evidence="2" key="1">
    <citation type="submission" date="2022-07" db="EMBL/GenBank/DDBJ databases">
        <title>Genome Sequence of Xylaria arbuscula.</title>
        <authorList>
            <person name="Buettner E."/>
        </authorList>
    </citation>
    <scope>NUCLEOTIDE SEQUENCE</scope>
    <source>
        <strain evidence="2">VT107</strain>
    </source>
</reference>
<protein>
    <recommendedName>
        <fullName evidence="1">BTB domain-containing protein</fullName>
    </recommendedName>
</protein>